<dbReference type="STRING" id="571932.SAMN05421743_1148"/>
<evidence type="ECO:0000256" key="1">
    <source>
        <dbReference type="ARBA" id="ARBA00023015"/>
    </source>
</evidence>
<dbReference type="PANTHER" id="PTHR38445:SF6">
    <property type="entry name" value="GNTR-FAMILY TRANSCRIPTIONAL REGULATOR"/>
    <property type="match status" value="1"/>
</dbReference>
<feature type="domain" description="HTH gntR-type" evidence="4">
    <location>
        <begin position="9"/>
        <end position="77"/>
    </location>
</feature>
<keyword evidence="1" id="KW-0805">Transcription regulation</keyword>
<dbReference type="CDD" id="cd07377">
    <property type="entry name" value="WHTH_GntR"/>
    <property type="match status" value="1"/>
</dbReference>
<dbReference type="RefSeq" id="WP_093045837.1">
    <property type="nucleotide sequence ID" value="NZ_FNQR01000014.1"/>
</dbReference>
<dbReference type="GO" id="GO:0003677">
    <property type="term" value="F:DNA binding"/>
    <property type="evidence" value="ECO:0007669"/>
    <property type="project" value="UniProtKB-KW"/>
</dbReference>
<sequence>MVMEFKPDKPIYQQLIDKVSSEIIRGDRTAGDKLPSVREFAVETGVNANTMQRVYREMEHLGIVETKRGQGTFVTENLERLQELRTEMKQLYIEAFVQDMGKLGFTVDEMVEGLSQYQEERKENDD</sequence>
<dbReference type="InterPro" id="IPR000524">
    <property type="entry name" value="Tscrpt_reg_HTH_GntR"/>
</dbReference>
<evidence type="ECO:0000259" key="4">
    <source>
        <dbReference type="PROSITE" id="PS50949"/>
    </source>
</evidence>
<reference evidence="6" key="1">
    <citation type="submission" date="2016-10" db="EMBL/GenBank/DDBJ databases">
        <authorList>
            <person name="Varghese N."/>
            <person name="Submissions S."/>
        </authorList>
    </citation>
    <scope>NUCLEOTIDE SEQUENCE [LARGE SCALE GENOMIC DNA]</scope>
    <source>
        <strain evidence="6">CCM7597</strain>
    </source>
</reference>
<dbReference type="OrthoDB" id="362473at2"/>
<evidence type="ECO:0000313" key="5">
    <source>
        <dbReference type="EMBL" id="SEB04455.1"/>
    </source>
</evidence>
<evidence type="ECO:0000256" key="3">
    <source>
        <dbReference type="ARBA" id="ARBA00023163"/>
    </source>
</evidence>
<dbReference type="GO" id="GO:0003700">
    <property type="term" value="F:DNA-binding transcription factor activity"/>
    <property type="evidence" value="ECO:0007669"/>
    <property type="project" value="InterPro"/>
</dbReference>
<dbReference type="Pfam" id="PF00392">
    <property type="entry name" value="GntR"/>
    <property type="match status" value="1"/>
</dbReference>
<dbReference type="SUPFAM" id="SSF46785">
    <property type="entry name" value="Winged helix' DNA-binding domain"/>
    <property type="match status" value="1"/>
</dbReference>
<dbReference type="Gene3D" id="1.10.10.10">
    <property type="entry name" value="Winged helix-like DNA-binding domain superfamily/Winged helix DNA-binding domain"/>
    <property type="match status" value="1"/>
</dbReference>
<dbReference type="EMBL" id="FNQR01000014">
    <property type="protein sequence ID" value="SEB04455.1"/>
    <property type="molecule type" value="Genomic_DNA"/>
</dbReference>
<dbReference type="AlphaFoldDB" id="A0A1H4G4E2"/>
<accession>A0A1H4G4E2</accession>
<dbReference type="InterPro" id="IPR036390">
    <property type="entry name" value="WH_DNA-bd_sf"/>
</dbReference>
<dbReference type="InterPro" id="IPR036388">
    <property type="entry name" value="WH-like_DNA-bd_sf"/>
</dbReference>
<keyword evidence="6" id="KW-1185">Reference proteome</keyword>
<dbReference type="Proteomes" id="UP000198584">
    <property type="component" value="Unassembled WGS sequence"/>
</dbReference>
<dbReference type="PROSITE" id="PS50949">
    <property type="entry name" value="HTH_GNTR"/>
    <property type="match status" value="1"/>
</dbReference>
<dbReference type="SMART" id="SM00345">
    <property type="entry name" value="HTH_GNTR"/>
    <property type="match status" value="1"/>
</dbReference>
<keyword evidence="2" id="KW-0238">DNA-binding</keyword>
<dbReference type="PANTHER" id="PTHR38445">
    <property type="entry name" value="HTH-TYPE TRANSCRIPTIONAL REPRESSOR YTRA"/>
    <property type="match status" value="1"/>
</dbReference>
<evidence type="ECO:0000256" key="2">
    <source>
        <dbReference type="ARBA" id="ARBA00023125"/>
    </source>
</evidence>
<proteinExistence type="predicted"/>
<gene>
    <name evidence="5" type="ORF">SAMN05421743_1148</name>
</gene>
<name>A0A1H4G4E2_9BACI</name>
<protein>
    <submittedName>
        <fullName evidence="5">GntR family transcriptional regulator</fullName>
    </submittedName>
</protein>
<keyword evidence="3" id="KW-0804">Transcription</keyword>
<organism evidence="5 6">
    <name type="scientific">Thalassobacillus cyri</name>
    <dbReference type="NCBI Taxonomy" id="571932"/>
    <lineage>
        <taxon>Bacteria</taxon>
        <taxon>Bacillati</taxon>
        <taxon>Bacillota</taxon>
        <taxon>Bacilli</taxon>
        <taxon>Bacillales</taxon>
        <taxon>Bacillaceae</taxon>
        <taxon>Thalassobacillus</taxon>
    </lineage>
</organism>
<evidence type="ECO:0000313" key="6">
    <source>
        <dbReference type="Proteomes" id="UP000198584"/>
    </source>
</evidence>